<dbReference type="InterPro" id="IPR011059">
    <property type="entry name" value="Metal-dep_hydrolase_composite"/>
</dbReference>
<name>A0AAN6JPS3_9BASI</name>
<protein>
    <recommendedName>
        <fullName evidence="1">Amidohydrolase 3 domain-containing protein</fullName>
    </recommendedName>
</protein>
<dbReference type="InterPro" id="IPR032466">
    <property type="entry name" value="Metal_Hydrolase"/>
</dbReference>
<evidence type="ECO:0000313" key="3">
    <source>
        <dbReference type="Proteomes" id="UP001176517"/>
    </source>
</evidence>
<comment type="caution">
    <text evidence="2">The sequence shown here is derived from an EMBL/GenBank/DDBJ whole genome shotgun (WGS) entry which is preliminary data.</text>
</comment>
<dbReference type="Gene3D" id="3.10.310.70">
    <property type="match status" value="1"/>
</dbReference>
<evidence type="ECO:0000313" key="2">
    <source>
        <dbReference type="EMBL" id="KAK0544776.1"/>
    </source>
</evidence>
<dbReference type="Pfam" id="PF07969">
    <property type="entry name" value="Amidohydro_3"/>
    <property type="match status" value="1"/>
</dbReference>
<evidence type="ECO:0000259" key="1">
    <source>
        <dbReference type="Pfam" id="PF07969"/>
    </source>
</evidence>
<dbReference type="Gene3D" id="3.20.20.140">
    <property type="entry name" value="Metal-dependent hydrolases"/>
    <property type="match status" value="1"/>
</dbReference>
<feature type="domain" description="Amidohydrolase 3" evidence="1">
    <location>
        <begin position="137"/>
        <end position="628"/>
    </location>
</feature>
<dbReference type="AlphaFoldDB" id="A0AAN6JPS3"/>
<dbReference type="GO" id="GO:0016810">
    <property type="term" value="F:hydrolase activity, acting on carbon-nitrogen (but not peptide) bonds"/>
    <property type="evidence" value="ECO:0007669"/>
    <property type="project" value="InterPro"/>
</dbReference>
<dbReference type="InterPro" id="IPR033932">
    <property type="entry name" value="YtcJ-like"/>
</dbReference>
<dbReference type="InterPro" id="IPR013108">
    <property type="entry name" value="Amidohydro_3"/>
</dbReference>
<reference evidence="2" key="1">
    <citation type="journal article" date="2023" name="PhytoFront">
        <title>Draft Genome Resources of Seven Strains of Tilletia horrida, Causal Agent of Kernel Smut of Rice.</title>
        <authorList>
            <person name="Khanal S."/>
            <person name="Antony Babu S."/>
            <person name="Zhou X.G."/>
        </authorList>
    </citation>
    <scope>NUCLEOTIDE SEQUENCE</scope>
    <source>
        <strain evidence="2">TX6</strain>
    </source>
</reference>
<sequence length="635" mass="69812">MSEVMARRFSNTLVAFAAILSVAVHTLLSPTQLHSFPPSNGELPNVYSICAPPESRPSGFLSQLPWTSTTLEIGPSHIHTLSGERDDLATVSCLRIENGRVAAHQTQEEAQALCQSDPLIQIWTRKNSPCRIYQVPKGSAVLPGLHDAHGHVLDLGWSRTAADLVGSKSVAEIISRLEDYVRSSPEHLADESRWVEGLGWDQSKFKPPIFPRASDFATSELLRARNVALRRIDVHALWLSPAALRQVTQLPDFPAPRVDVPGGLVVRDDSTKEPTGILIDNAMNFAYRAMPRVSDAQRQVQLEAAAKSILSVGLTNVGDAAVDRESIAFLKRAAESGRLPFRLYAFLACPPENRTCEPPQQLINYADRLTVRTVKLFADGALGSWGSAMLEPYNDHKGERGLLLIPEHEIKPLIHTWVERGWQVATHAIGDRANKLVLDAYESLVARSDNERDLRLRVEHAQVMRVEDITRFAELGVIASMQPTHCTSDMGYVETRIGHDRAKGAYAWKSLLNANASLAFGSDFPVEDPNPFHGIYSAITRLDSSGNSPAGSGGWFSEERVSRLEALLGFTVDTAYAQFEEGRRGGTLAVGAAADFVVIDRDIMDEDRVSPAQLRETKVLATVIDSRIAWQSSNV</sequence>
<dbReference type="PANTHER" id="PTHR22642">
    <property type="entry name" value="IMIDAZOLONEPROPIONASE"/>
    <property type="match status" value="1"/>
</dbReference>
<dbReference type="Proteomes" id="UP001176517">
    <property type="component" value="Unassembled WGS sequence"/>
</dbReference>
<dbReference type="SUPFAM" id="SSF51556">
    <property type="entry name" value="Metallo-dependent hydrolases"/>
    <property type="match status" value="1"/>
</dbReference>
<organism evidence="2 3">
    <name type="scientific">Tilletia horrida</name>
    <dbReference type="NCBI Taxonomy" id="155126"/>
    <lineage>
        <taxon>Eukaryota</taxon>
        <taxon>Fungi</taxon>
        <taxon>Dikarya</taxon>
        <taxon>Basidiomycota</taxon>
        <taxon>Ustilaginomycotina</taxon>
        <taxon>Exobasidiomycetes</taxon>
        <taxon>Tilletiales</taxon>
        <taxon>Tilletiaceae</taxon>
        <taxon>Tilletia</taxon>
    </lineage>
</organism>
<dbReference type="EMBL" id="JAPDMZ010000263">
    <property type="protein sequence ID" value="KAK0544776.1"/>
    <property type="molecule type" value="Genomic_DNA"/>
</dbReference>
<dbReference type="CDD" id="cd01300">
    <property type="entry name" value="YtcJ_like"/>
    <property type="match status" value="1"/>
</dbReference>
<accession>A0AAN6JPS3</accession>
<dbReference type="Gene3D" id="2.30.40.10">
    <property type="entry name" value="Urease, subunit C, domain 1"/>
    <property type="match status" value="1"/>
</dbReference>
<dbReference type="PANTHER" id="PTHR22642:SF2">
    <property type="entry name" value="PROTEIN LONG AFTER FAR-RED 3"/>
    <property type="match status" value="1"/>
</dbReference>
<keyword evidence="3" id="KW-1185">Reference proteome</keyword>
<gene>
    <name evidence="2" type="ORF">OC846_005931</name>
</gene>
<proteinExistence type="predicted"/>